<accession>A0A9W8E4T2</accession>
<dbReference type="PANTHER" id="PTHR12928">
    <property type="entry name" value="FRG1 PROTEIN"/>
    <property type="match status" value="1"/>
</dbReference>
<evidence type="ECO:0000256" key="1">
    <source>
        <dbReference type="ARBA" id="ARBA00004604"/>
    </source>
</evidence>
<comment type="caution">
    <text evidence="5">The sequence shown here is derived from an EMBL/GenBank/DDBJ whole genome shotgun (WGS) entry which is preliminary data.</text>
</comment>
<gene>
    <name evidence="5" type="ORF">IWQ62_001557</name>
</gene>
<dbReference type="Proteomes" id="UP001150925">
    <property type="component" value="Unassembled WGS sequence"/>
</dbReference>
<evidence type="ECO:0000256" key="2">
    <source>
        <dbReference type="ARBA" id="ARBA00010878"/>
    </source>
</evidence>
<name>A0A9W8E4T2_9FUNG</name>
<dbReference type="InterPro" id="IPR010414">
    <property type="entry name" value="FRG1"/>
</dbReference>
<dbReference type="GO" id="GO:0071013">
    <property type="term" value="C:catalytic step 2 spliceosome"/>
    <property type="evidence" value="ECO:0007669"/>
    <property type="project" value="TreeGrafter"/>
</dbReference>
<evidence type="ECO:0000256" key="3">
    <source>
        <dbReference type="ARBA" id="ARBA00023242"/>
    </source>
</evidence>
<keyword evidence="3" id="KW-0539">Nucleus</keyword>
<keyword evidence="6" id="KW-1185">Reference proteome</keyword>
<dbReference type="Pfam" id="PF06229">
    <property type="entry name" value="FRG1"/>
    <property type="match status" value="1"/>
</dbReference>
<feature type="region of interest" description="Disordered" evidence="4">
    <location>
        <begin position="1"/>
        <end position="58"/>
    </location>
</feature>
<feature type="compositionally biased region" description="Basic and acidic residues" evidence="4">
    <location>
        <begin position="42"/>
        <end position="51"/>
    </location>
</feature>
<dbReference type="OrthoDB" id="5539371at2759"/>
<evidence type="ECO:0000256" key="4">
    <source>
        <dbReference type="SAM" id="MobiDB-lite"/>
    </source>
</evidence>
<evidence type="ECO:0000313" key="6">
    <source>
        <dbReference type="Proteomes" id="UP001150925"/>
    </source>
</evidence>
<dbReference type="SUPFAM" id="SSF50405">
    <property type="entry name" value="Actin-crosslinking proteins"/>
    <property type="match status" value="1"/>
</dbReference>
<dbReference type="InterPro" id="IPR008999">
    <property type="entry name" value="Actin-crosslinking"/>
</dbReference>
<organism evidence="5 6">
    <name type="scientific">Dispira parvispora</name>
    <dbReference type="NCBI Taxonomy" id="1520584"/>
    <lineage>
        <taxon>Eukaryota</taxon>
        <taxon>Fungi</taxon>
        <taxon>Fungi incertae sedis</taxon>
        <taxon>Zoopagomycota</taxon>
        <taxon>Kickxellomycotina</taxon>
        <taxon>Dimargaritomycetes</taxon>
        <taxon>Dimargaritales</taxon>
        <taxon>Dimargaritaceae</taxon>
        <taxon>Dispira</taxon>
    </lineage>
</organism>
<dbReference type="AlphaFoldDB" id="A0A9W8E4T2"/>
<feature type="compositionally biased region" description="Basic residues" evidence="4">
    <location>
        <begin position="19"/>
        <end position="33"/>
    </location>
</feature>
<protein>
    <submittedName>
        <fullName evidence="5">Uncharacterized protein</fullName>
    </submittedName>
</protein>
<reference evidence="5" key="1">
    <citation type="submission" date="2022-07" db="EMBL/GenBank/DDBJ databases">
        <title>Phylogenomic reconstructions and comparative analyses of Kickxellomycotina fungi.</title>
        <authorList>
            <person name="Reynolds N.K."/>
            <person name="Stajich J.E."/>
            <person name="Barry K."/>
            <person name="Grigoriev I.V."/>
            <person name="Crous P."/>
            <person name="Smith M.E."/>
        </authorList>
    </citation>
    <scope>NUCLEOTIDE SEQUENCE</scope>
    <source>
        <strain evidence="5">RSA 1196</strain>
    </source>
</reference>
<proteinExistence type="inferred from homology"/>
<dbReference type="EMBL" id="JANBPY010000260">
    <property type="protein sequence ID" value="KAJ1967918.1"/>
    <property type="molecule type" value="Genomic_DNA"/>
</dbReference>
<sequence>MSEYDTLRKGNKLSFKGDAKKRKKAKSSKRKQPKGTPAQGEFHGHSSEERIAPPASTHSTWVPVESLADFEGPTSIFFNSEPVRCLVAVDDSETLQAQWALDDADQPFDATKSAYPTSLQQVFIVRLIPNTDSGIRSHASSTSKSVSIKTSNGHYVSCARDGTVVTDSMAVGPQEMWTPILRPDGVSFQSIYDSFLTLPIDTQTEGSRKSLTLCCTDDGIGFRQVFDVKCQSQLRDKRKLEDDAQDASLGGDLEKLERDQIRKYQGWGGGGRSHPVTTVDPELKRARKTGHVAGALLSRREKLKSDKYCK</sequence>
<evidence type="ECO:0000313" key="5">
    <source>
        <dbReference type="EMBL" id="KAJ1967918.1"/>
    </source>
</evidence>
<comment type="subcellular location">
    <subcellularLocation>
        <location evidence="1">Nucleus</location>
        <location evidence="1">Nucleolus</location>
    </subcellularLocation>
</comment>
<dbReference type="Gene3D" id="2.80.10.50">
    <property type="match status" value="1"/>
</dbReference>
<comment type="similarity">
    <text evidence="2">Belongs to the FRG1 family.</text>
</comment>
<dbReference type="GO" id="GO:0005730">
    <property type="term" value="C:nucleolus"/>
    <property type="evidence" value="ECO:0007669"/>
    <property type="project" value="UniProtKB-SubCell"/>
</dbReference>
<dbReference type="PANTHER" id="PTHR12928:SF0">
    <property type="entry name" value="FSHD REGION GENE 1"/>
    <property type="match status" value="1"/>
</dbReference>
<dbReference type="GO" id="GO:0051015">
    <property type="term" value="F:actin filament binding"/>
    <property type="evidence" value="ECO:0007669"/>
    <property type="project" value="TreeGrafter"/>
</dbReference>